<keyword evidence="1" id="KW-1133">Transmembrane helix</keyword>
<feature type="transmembrane region" description="Helical" evidence="1">
    <location>
        <begin position="12"/>
        <end position="32"/>
    </location>
</feature>
<dbReference type="EMBL" id="NTYF01000023">
    <property type="protein sequence ID" value="PER55858.1"/>
    <property type="molecule type" value="Genomic_DNA"/>
</dbReference>
<keyword evidence="1" id="KW-0472">Membrane</keyword>
<keyword evidence="1" id="KW-0812">Transmembrane</keyword>
<comment type="caution">
    <text evidence="2">The sequence shown here is derived from an EMBL/GenBank/DDBJ whole genome shotgun (WGS) entry which is preliminary data.</text>
</comment>
<sequence length="77" mass="8832">MGEVESVHTYSITFEFGLMGFLVVAETVWIGFLGSLLFGYHMNVMEVALLSVVGYIGCRREQFFEMLVDRFRKNQKG</sequence>
<evidence type="ECO:0000313" key="3">
    <source>
        <dbReference type="Proteomes" id="UP000219897"/>
    </source>
</evidence>
<dbReference type="Proteomes" id="UP000219897">
    <property type="component" value="Unassembled WGS sequence"/>
</dbReference>
<name>A0ABD6SFY4_BACTU</name>
<gene>
    <name evidence="2" type="ORF">CN495_08895</name>
</gene>
<dbReference type="RefSeq" id="WP_098317190.1">
    <property type="nucleotide sequence ID" value="NZ_NTYF01000023.1"/>
</dbReference>
<protein>
    <submittedName>
        <fullName evidence="2">Uncharacterized protein</fullName>
    </submittedName>
</protein>
<evidence type="ECO:0000256" key="1">
    <source>
        <dbReference type="SAM" id="Phobius"/>
    </source>
</evidence>
<proteinExistence type="predicted"/>
<reference evidence="2 3" key="1">
    <citation type="submission" date="2017-09" db="EMBL/GenBank/DDBJ databases">
        <title>Large-scale bioinformatics analysis of Bacillus genomes uncovers conserved roles of natural products in bacterial physiology.</title>
        <authorList>
            <consortium name="Agbiome Team Llc"/>
            <person name="Bleich R.M."/>
            <person name="Kirk G.J."/>
            <person name="Santa Maria K.C."/>
            <person name="Allen S.E."/>
            <person name="Farag S."/>
            <person name="Shank E.A."/>
            <person name="Bowers A."/>
        </authorList>
    </citation>
    <scope>NUCLEOTIDE SEQUENCE [LARGE SCALE GENOMIC DNA]</scope>
    <source>
        <strain evidence="2 3">AFS005140</strain>
    </source>
</reference>
<accession>A0ABD6SFY4</accession>
<organism evidence="2 3">
    <name type="scientific">Bacillus thuringiensis</name>
    <dbReference type="NCBI Taxonomy" id="1428"/>
    <lineage>
        <taxon>Bacteria</taxon>
        <taxon>Bacillati</taxon>
        <taxon>Bacillota</taxon>
        <taxon>Bacilli</taxon>
        <taxon>Bacillales</taxon>
        <taxon>Bacillaceae</taxon>
        <taxon>Bacillus</taxon>
        <taxon>Bacillus cereus group</taxon>
    </lineage>
</organism>
<evidence type="ECO:0000313" key="2">
    <source>
        <dbReference type="EMBL" id="PER55858.1"/>
    </source>
</evidence>
<dbReference type="AlphaFoldDB" id="A0ABD6SFY4"/>